<evidence type="ECO:0000313" key="1">
    <source>
        <dbReference type="EMBL" id="KAJ7733948.1"/>
    </source>
</evidence>
<proteinExistence type="predicted"/>
<feature type="non-terminal residue" evidence="1">
    <location>
        <position position="77"/>
    </location>
</feature>
<name>A0AAD7I4F9_9AGAR</name>
<dbReference type="EMBL" id="JARKIB010000135">
    <property type="protein sequence ID" value="KAJ7733948.1"/>
    <property type="molecule type" value="Genomic_DNA"/>
</dbReference>
<dbReference type="Proteomes" id="UP001215598">
    <property type="component" value="Unassembled WGS sequence"/>
</dbReference>
<dbReference type="AlphaFoldDB" id="A0AAD7I4F9"/>
<evidence type="ECO:0000313" key="2">
    <source>
        <dbReference type="Proteomes" id="UP001215598"/>
    </source>
</evidence>
<protein>
    <submittedName>
        <fullName evidence="1">Uncharacterized protein</fullName>
    </submittedName>
</protein>
<reference evidence="1" key="1">
    <citation type="submission" date="2023-03" db="EMBL/GenBank/DDBJ databases">
        <title>Massive genome expansion in bonnet fungi (Mycena s.s.) driven by repeated elements and novel gene families across ecological guilds.</title>
        <authorList>
            <consortium name="Lawrence Berkeley National Laboratory"/>
            <person name="Harder C.B."/>
            <person name="Miyauchi S."/>
            <person name="Viragh M."/>
            <person name="Kuo A."/>
            <person name="Thoen E."/>
            <person name="Andreopoulos B."/>
            <person name="Lu D."/>
            <person name="Skrede I."/>
            <person name="Drula E."/>
            <person name="Henrissat B."/>
            <person name="Morin E."/>
            <person name="Kohler A."/>
            <person name="Barry K."/>
            <person name="LaButti K."/>
            <person name="Morin E."/>
            <person name="Salamov A."/>
            <person name="Lipzen A."/>
            <person name="Mereny Z."/>
            <person name="Hegedus B."/>
            <person name="Baldrian P."/>
            <person name="Stursova M."/>
            <person name="Weitz H."/>
            <person name="Taylor A."/>
            <person name="Grigoriev I.V."/>
            <person name="Nagy L.G."/>
            <person name="Martin F."/>
            <person name="Kauserud H."/>
        </authorList>
    </citation>
    <scope>NUCLEOTIDE SEQUENCE</scope>
    <source>
        <strain evidence="1">CBHHK182m</strain>
    </source>
</reference>
<accession>A0AAD7I4F9</accession>
<gene>
    <name evidence="1" type="ORF">B0H16DRAFT_1327828</name>
</gene>
<organism evidence="1 2">
    <name type="scientific">Mycena metata</name>
    <dbReference type="NCBI Taxonomy" id="1033252"/>
    <lineage>
        <taxon>Eukaryota</taxon>
        <taxon>Fungi</taxon>
        <taxon>Dikarya</taxon>
        <taxon>Basidiomycota</taxon>
        <taxon>Agaricomycotina</taxon>
        <taxon>Agaricomycetes</taxon>
        <taxon>Agaricomycetidae</taxon>
        <taxon>Agaricales</taxon>
        <taxon>Marasmiineae</taxon>
        <taxon>Mycenaceae</taxon>
        <taxon>Mycena</taxon>
    </lineage>
</organism>
<keyword evidence="2" id="KW-1185">Reference proteome</keyword>
<comment type="caution">
    <text evidence="1">The sequence shown here is derived from an EMBL/GenBank/DDBJ whole genome shotgun (WGS) entry which is preliminary data.</text>
</comment>
<sequence>MNHDPSEEDVYDYGLFLIDKIFRESNRALKDWPAMPQPQKDWDAETINPLIAEQLDYAKDTERKRANQKKVQLNPEQ</sequence>